<evidence type="ECO:0000259" key="3">
    <source>
        <dbReference type="PROSITE" id="PS50097"/>
    </source>
</evidence>
<evidence type="ECO:0000313" key="6">
    <source>
        <dbReference type="Proteomes" id="UP001497457"/>
    </source>
</evidence>
<dbReference type="InterPro" id="IPR008974">
    <property type="entry name" value="TRAF-like"/>
</dbReference>
<dbReference type="Pfam" id="PF22486">
    <property type="entry name" value="MATH_2"/>
    <property type="match status" value="1"/>
</dbReference>
<keyword evidence="6" id="KW-1185">Reference proteome</keyword>
<comment type="similarity">
    <text evidence="2">Belongs to the Tdpoz family.</text>
</comment>
<gene>
    <name evidence="5" type="ORF">URODEC1_LOCUS55277</name>
</gene>
<dbReference type="Gene3D" id="1.25.40.420">
    <property type="match status" value="1"/>
</dbReference>
<dbReference type="InterPro" id="IPR056423">
    <property type="entry name" value="BACK_BPM_SPOP"/>
</dbReference>
<dbReference type="InterPro" id="IPR011333">
    <property type="entry name" value="SKP1/BTB/POZ_sf"/>
</dbReference>
<dbReference type="PANTHER" id="PTHR26379">
    <property type="entry name" value="BTB/POZ AND MATH DOMAIN-CONTAINING PROTEIN 1"/>
    <property type="match status" value="1"/>
</dbReference>
<comment type="pathway">
    <text evidence="1">Protein modification; protein ubiquitination.</text>
</comment>
<dbReference type="InterPro" id="IPR002083">
    <property type="entry name" value="MATH/TRAF_dom"/>
</dbReference>
<dbReference type="CDD" id="cd18280">
    <property type="entry name" value="BTB_POZ_BPM_plant"/>
    <property type="match status" value="1"/>
</dbReference>
<feature type="domain" description="MATH" evidence="4">
    <location>
        <begin position="34"/>
        <end position="171"/>
    </location>
</feature>
<dbReference type="InterPro" id="IPR045005">
    <property type="entry name" value="BPM1-6"/>
</dbReference>
<dbReference type="PROSITE" id="PS50097">
    <property type="entry name" value="BTB"/>
    <property type="match status" value="1"/>
</dbReference>
<dbReference type="EMBL" id="OZ075131">
    <property type="protein sequence ID" value="CAL4979494.1"/>
    <property type="molecule type" value="Genomic_DNA"/>
</dbReference>
<evidence type="ECO:0000256" key="1">
    <source>
        <dbReference type="ARBA" id="ARBA00004906"/>
    </source>
</evidence>
<proteinExistence type="inferred from homology"/>
<reference evidence="5" key="1">
    <citation type="submission" date="2024-10" db="EMBL/GenBank/DDBJ databases">
        <authorList>
            <person name="Ryan C."/>
        </authorList>
    </citation>
    <scope>NUCLEOTIDE SEQUENCE [LARGE SCALE GENOMIC DNA]</scope>
</reference>
<accession>A0ABC9ALA6</accession>
<organism evidence="5 6">
    <name type="scientific">Urochloa decumbens</name>
    <dbReference type="NCBI Taxonomy" id="240449"/>
    <lineage>
        <taxon>Eukaryota</taxon>
        <taxon>Viridiplantae</taxon>
        <taxon>Streptophyta</taxon>
        <taxon>Embryophyta</taxon>
        <taxon>Tracheophyta</taxon>
        <taxon>Spermatophyta</taxon>
        <taxon>Magnoliopsida</taxon>
        <taxon>Liliopsida</taxon>
        <taxon>Poales</taxon>
        <taxon>Poaceae</taxon>
        <taxon>PACMAD clade</taxon>
        <taxon>Panicoideae</taxon>
        <taxon>Panicodae</taxon>
        <taxon>Paniceae</taxon>
        <taxon>Melinidinae</taxon>
        <taxon>Urochloa</taxon>
    </lineage>
</organism>
<dbReference type="Pfam" id="PF24570">
    <property type="entry name" value="BACK_BPM_SPOP"/>
    <property type="match status" value="1"/>
</dbReference>
<dbReference type="AlphaFoldDB" id="A0ABC9ALA6"/>
<dbReference type="Pfam" id="PF00651">
    <property type="entry name" value="BTB"/>
    <property type="match status" value="1"/>
</dbReference>
<dbReference type="InterPro" id="IPR000210">
    <property type="entry name" value="BTB/POZ_dom"/>
</dbReference>
<dbReference type="PANTHER" id="PTHR26379:SF483">
    <property type="entry name" value="OS11G0619800 PROTEIN"/>
    <property type="match status" value="1"/>
</dbReference>
<evidence type="ECO:0000313" key="5">
    <source>
        <dbReference type="EMBL" id="CAL4979494.1"/>
    </source>
</evidence>
<dbReference type="Gene3D" id="3.30.710.10">
    <property type="entry name" value="Potassium Channel Kv1.1, Chain A"/>
    <property type="match status" value="1"/>
</dbReference>
<dbReference type="CDD" id="cd00121">
    <property type="entry name" value="MATH"/>
    <property type="match status" value="1"/>
</dbReference>
<dbReference type="SUPFAM" id="SSF54695">
    <property type="entry name" value="POZ domain"/>
    <property type="match status" value="1"/>
</dbReference>
<dbReference type="PROSITE" id="PS50144">
    <property type="entry name" value="MATH"/>
    <property type="match status" value="1"/>
</dbReference>
<evidence type="ECO:0000259" key="4">
    <source>
        <dbReference type="PROSITE" id="PS50144"/>
    </source>
</evidence>
<dbReference type="SUPFAM" id="SSF49599">
    <property type="entry name" value="TRAF domain-like"/>
    <property type="match status" value="1"/>
</dbReference>
<dbReference type="Gene3D" id="2.60.210.10">
    <property type="entry name" value="Apoptosis, Tumor Necrosis Factor Receptor Associated Protein 2, Chain A"/>
    <property type="match status" value="1"/>
</dbReference>
<name>A0ABC9ALA6_9POAL</name>
<evidence type="ECO:0000256" key="2">
    <source>
        <dbReference type="ARBA" id="ARBA00010846"/>
    </source>
</evidence>
<dbReference type="Proteomes" id="UP001497457">
    <property type="component" value="Chromosome 21rd"/>
</dbReference>
<dbReference type="SMART" id="SM00225">
    <property type="entry name" value="BTB"/>
    <property type="match status" value="1"/>
</dbReference>
<protein>
    <submittedName>
        <fullName evidence="5">Uncharacterized protein</fullName>
    </submittedName>
</protein>
<sequence length="373" mass="40922">MGNSSSSSSAAAAATAALAGCSKSTILAVPDTETGSHVLTVDGYTMTRGRGVGNSINSGTFTVGDHNWHIAYYPDGSRRSYPQYNWISVNVYHDGPAAGTNSGGGVKAHFELNILKPNGKPVSTYRRTSPVISFSGDGQQCWGQAEFITNDEIRLIKHIARHNSFLIRCDVTVIRENRVETTVSPSLIVPPPDLHQHLANLLETQVGADVTFDVGGELFKAHRAVLATRSTVFMAELFGNMKEKAASCVKIDNIVPNAFRAMLHFIYTDSLPKIEDGDMMVMAQHLLVAADKYNLERLKLMCEDKLCTYIDSKTVVNTLLLADQHGCKCLQEECLRFVKSRGNFKSVMASDDFELLIRSYPSLVKELLAKFAH</sequence>
<feature type="domain" description="BTB" evidence="3">
    <location>
        <begin position="208"/>
        <end position="275"/>
    </location>
</feature>